<keyword evidence="15" id="KW-1185">Reference proteome</keyword>
<keyword evidence="6" id="KW-0915">Sodium</keyword>
<feature type="transmembrane region" description="Helical" evidence="13">
    <location>
        <begin position="35"/>
        <end position="53"/>
    </location>
</feature>
<protein>
    <submittedName>
        <fullName evidence="14">Oidioi.mRNA.OKI2018_I69.chr2.g8270.t1.cds</fullName>
    </submittedName>
</protein>
<dbReference type="PANTHER" id="PTHR11690">
    <property type="entry name" value="AMILORIDE-SENSITIVE SODIUM CHANNEL-RELATED"/>
    <property type="match status" value="1"/>
</dbReference>
<keyword evidence="10 11" id="KW-0407">Ion channel</keyword>
<dbReference type="EMBL" id="OU015567">
    <property type="protein sequence ID" value="CAG5114206.1"/>
    <property type="molecule type" value="Genomic_DNA"/>
</dbReference>
<name>A0ABN7TGN7_OIKDI</name>
<keyword evidence="8 13" id="KW-0472">Membrane</keyword>
<evidence type="ECO:0000256" key="6">
    <source>
        <dbReference type="ARBA" id="ARBA00023053"/>
    </source>
</evidence>
<dbReference type="InterPro" id="IPR020903">
    <property type="entry name" value="ENaC_CS"/>
</dbReference>
<evidence type="ECO:0000256" key="12">
    <source>
        <dbReference type="SAM" id="Coils"/>
    </source>
</evidence>
<organism evidence="14 15">
    <name type="scientific">Oikopleura dioica</name>
    <name type="common">Tunicate</name>
    <dbReference type="NCBI Taxonomy" id="34765"/>
    <lineage>
        <taxon>Eukaryota</taxon>
        <taxon>Metazoa</taxon>
        <taxon>Chordata</taxon>
        <taxon>Tunicata</taxon>
        <taxon>Appendicularia</taxon>
        <taxon>Copelata</taxon>
        <taxon>Oikopleuridae</taxon>
        <taxon>Oikopleura</taxon>
    </lineage>
</organism>
<keyword evidence="9 11" id="KW-0739">Sodium transport</keyword>
<dbReference type="InterPro" id="IPR001873">
    <property type="entry name" value="ENaC"/>
</dbReference>
<evidence type="ECO:0000256" key="5">
    <source>
        <dbReference type="ARBA" id="ARBA00022989"/>
    </source>
</evidence>
<evidence type="ECO:0000256" key="13">
    <source>
        <dbReference type="SAM" id="Phobius"/>
    </source>
</evidence>
<dbReference type="Pfam" id="PF00858">
    <property type="entry name" value="ASC"/>
    <property type="match status" value="1"/>
</dbReference>
<dbReference type="PROSITE" id="PS01206">
    <property type="entry name" value="ASC"/>
    <property type="match status" value="1"/>
</dbReference>
<keyword evidence="3 11" id="KW-0894">Sodium channel</keyword>
<comment type="subcellular location">
    <subcellularLocation>
        <location evidence="1">Membrane</location>
        <topology evidence="1">Multi-pass membrane protein</topology>
    </subcellularLocation>
</comment>
<evidence type="ECO:0000256" key="10">
    <source>
        <dbReference type="ARBA" id="ARBA00023303"/>
    </source>
</evidence>
<keyword evidence="5 13" id="KW-1133">Transmembrane helix</keyword>
<keyword evidence="12" id="KW-0175">Coiled coil</keyword>
<sequence>MREEDTNSVFQNFAKTTTLHGPGNIFRAIRKWAKIVWTVSLLSSFSVFIWQAISLVQEYFTYPVSTSGFILRQTETFFPTITVCNQNPAKSSLIHQNDETRLRDLASINNLFQGCKDILYSGEGYRTVYASDLGFNCKNDTTVLKNITTLQTCLEYYWFDKLEEVKIKFENKTEYEKIIAEKSATCRNWALRTLILFLLKLEKNNYPEAKTFSTNPEDFILLCSFDGKACHPSDFKVFQNKEYGNCFSFNHGTGGAQILRSDKTGASSGLSLVLNTNQSENFYSDLNGARLVISNPYEYPFPQQNGINLGVGVQTQISIKQHEIMRTQLPYGGQNCSDDFLTPCVFDGIYTFSACIRSCIQLKIIEKCGCIDEIQAVSSTRRCNATVADDRECREKVYSDFAEGKIDCDCVHRCNEIYYTMESSISEWPSKKYEPYLKIDLATGQLKSESKARRVLSFINQQLSDLNRKFDKQTDEITELRGQMQELKMENQTRVALYSGERKNDFERQTSPAKKIYAVKN</sequence>
<keyword evidence="2 11" id="KW-0813">Transport</keyword>
<dbReference type="PANTHER" id="PTHR11690:SF248">
    <property type="entry name" value="PICKPOCKET 17, ISOFORM A"/>
    <property type="match status" value="1"/>
</dbReference>
<evidence type="ECO:0000256" key="9">
    <source>
        <dbReference type="ARBA" id="ARBA00023201"/>
    </source>
</evidence>
<evidence type="ECO:0000256" key="1">
    <source>
        <dbReference type="ARBA" id="ARBA00004141"/>
    </source>
</evidence>
<keyword evidence="7 11" id="KW-0406">Ion transport</keyword>
<proteinExistence type="inferred from homology"/>
<evidence type="ECO:0000256" key="2">
    <source>
        <dbReference type="ARBA" id="ARBA00022448"/>
    </source>
</evidence>
<evidence type="ECO:0000256" key="4">
    <source>
        <dbReference type="ARBA" id="ARBA00022692"/>
    </source>
</evidence>
<dbReference type="Proteomes" id="UP001158576">
    <property type="component" value="Chromosome 2"/>
</dbReference>
<dbReference type="Gene3D" id="2.60.470.10">
    <property type="entry name" value="Acid-sensing ion channels like domains"/>
    <property type="match status" value="1"/>
</dbReference>
<evidence type="ECO:0000256" key="8">
    <source>
        <dbReference type="ARBA" id="ARBA00023136"/>
    </source>
</evidence>
<accession>A0ABN7TGN7</accession>
<comment type="similarity">
    <text evidence="11">Belongs to the amiloride-sensitive sodium channel (TC 1.A.6) family.</text>
</comment>
<keyword evidence="4 11" id="KW-0812">Transmembrane</keyword>
<evidence type="ECO:0000256" key="11">
    <source>
        <dbReference type="RuleBase" id="RU000679"/>
    </source>
</evidence>
<reference evidence="14 15" key="1">
    <citation type="submission" date="2021-04" db="EMBL/GenBank/DDBJ databases">
        <authorList>
            <person name="Bliznina A."/>
        </authorList>
    </citation>
    <scope>NUCLEOTIDE SEQUENCE [LARGE SCALE GENOMIC DNA]</scope>
</reference>
<feature type="coiled-coil region" evidence="12">
    <location>
        <begin position="456"/>
        <end position="490"/>
    </location>
</feature>
<evidence type="ECO:0000256" key="7">
    <source>
        <dbReference type="ARBA" id="ARBA00023065"/>
    </source>
</evidence>
<dbReference type="PRINTS" id="PR01078">
    <property type="entry name" value="AMINACHANNEL"/>
</dbReference>
<evidence type="ECO:0000256" key="3">
    <source>
        <dbReference type="ARBA" id="ARBA00022461"/>
    </source>
</evidence>
<evidence type="ECO:0000313" key="15">
    <source>
        <dbReference type="Proteomes" id="UP001158576"/>
    </source>
</evidence>
<gene>
    <name evidence="14" type="ORF">OKIOD_LOCUS17035</name>
</gene>
<evidence type="ECO:0000313" key="14">
    <source>
        <dbReference type="EMBL" id="CAG5114206.1"/>
    </source>
</evidence>